<organism evidence="2">
    <name type="scientific">Oikopleura dioica</name>
    <name type="common">Tunicate</name>
    <dbReference type="NCBI Taxonomy" id="34765"/>
    <lineage>
        <taxon>Eukaryota</taxon>
        <taxon>Metazoa</taxon>
        <taxon>Chordata</taxon>
        <taxon>Tunicata</taxon>
        <taxon>Appendicularia</taxon>
        <taxon>Copelata</taxon>
        <taxon>Oikopleuridae</taxon>
        <taxon>Oikopleura</taxon>
    </lineage>
</organism>
<dbReference type="AlphaFoldDB" id="E4Y5B3"/>
<evidence type="ECO:0000313" key="2">
    <source>
        <dbReference type="EMBL" id="CBY43648.1"/>
    </source>
</evidence>
<protein>
    <submittedName>
        <fullName evidence="2">Uncharacterized protein</fullName>
    </submittedName>
</protein>
<evidence type="ECO:0000256" key="1">
    <source>
        <dbReference type="SAM" id="MobiDB-lite"/>
    </source>
</evidence>
<proteinExistence type="predicted"/>
<feature type="compositionally biased region" description="Basic and acidic residues" evidence="1">
    <location>
        <begin position="1"/>
        <end position="11"/>
    </location>
</feature>
<dbReference type="Proteomes" id="UP000011014">
    <property type="component" value="Unassembled WGS sequence"/>
</dbReference>
<feature type="region of interest" description="Disordered" evidence="1">
    <location>
        <begin position="1"/>
        <end position="69"/>
    </location>
</feature>
<reference evidence="2" key="1">
    <citation type="journal article" date="2010" name="Science">
        <title>Plasticity of animal genome architecture unmasked by rapid evolution of a pelagic tunicate.</title>
        <authorList>
            <person name="Denoeud F."/>
            <person name="Henriet S."/>
            <person name="Mungpakdee S."/>
            <person name="Aury J.M."/>
            <person name="Da Silva C."/>
            <person name="Brinkmann H."/>
            <person name="Mikhaleva J."/>
            <person name="Olsen L.C."/>
            <person name="Jubin C."/>
            <person name="Canestro C."/>
            <person name="Bouquet J.M."/>
            <person name="Danks G."/>
            <person name="Poulain J."/>
            <person name="Campsteijn C."/>
            <person name="Adamski M."/>
            <person name="Cross I."/>
            <person name="Yadetie F."/>
            <person name="Muffato M."/>
            <person name="Louis A."/>
            <person name="Butcher S."/>
            <person name="Tsagkogeorga G."/>
            <person name="Konrad A."/>
            <person name="Singh S."/>
            <person name="Jensen M.F."/>
            <person name="Cong E.H."/>
            <person name="Eikeseth-Otteraa H."/>
            <person name="Noel B."/>
            <person name="Anthouard V."/>
            <person name="Porcel B.M."/>
            <person name="Kachouri-Lafond R."/>
            <person name="Nishino A."/>
            <person name="Ugolini M."/>
            <person name="Chourrout P."/>
            <person name="Nishida H."/>
            <person name="Aasland R."/>
            <person name="Huzurbazar S."/>
            <person name="Westhof E."/>
            <person name="Delsuc F."/>
            <person name="Lehrach H."/>
            <person name="Reinhardt R."/>
            <person name="Weissenbach J."/>
            <person name="Roy S.W."/>
            <person name="Artiguenave F."/>
            <person name="Postlethwait J.H."/>
            <person name="Manak J.R."/>
            <person name="Thompson E.M."/>
            <person name="Jaillon O."/>
            <person name="Du Pasquier L."/>
            <person name="Boudinot P."/>
            <person name="Liberles D.A."/>
            <person name="Volff J.N."/>
            <person name="Philippe H."/>
            <person name="Lenhard B."/>
            <person name="Roest Crollius H."/>
            <person name="Wincker P."/>
            <person name="Chourrout D."/>
        </authorList>
    </citation>
    <scope>NUCLEOTIDE SEQUENCE [LARGE SCALE GENOMIC DNA]</scope>
</reference>
<sequence>MAKSDWEVVKDPKKKPAAKESPDASASQKAKKVTPKAVITATGDNKSKGSKKPVKKGPPKRQPFELTPETTDELVKSTSIFDAANLLGVSLVAPESIPPYSHEDFPMNKLTKPVKEVFDKLFGRLKKEEDQKALLAHVMTNLINSSRRAENAWGWRCVGQMLVRKYPKVADISEDVLGTETHPGAVLSIIFMLFESTDPKALFSVLENLVYSRLNMKKVAEVLSKLSNKLKAALKESFRISQSKIIVAPANYSALIAAASDSKLNKNVQTELEQLAIRTRLYIKPDEKWVEELLSHMCTARQGHALPILLLGIENRPAQCAQKLKALSSTHRLQVQYVLDSVPESTLSSKYRSIVEKSLTEPVTATASKSTAKSPAKAQKSSQAICGKVDDSSCFLLKLPTYIMYFLLLTSLSSQFECTRPLYNQHFKQYYDAYIIPKYDEYVNPHVQEFIIPAYKQYGHPQVNKVQELFAAHGQPQVEKLQKLYNAHLKDHVDTTITSLNEQVQKHVVPTVQNVQKELEPYFNNAMKNGTIMVKQLREQANVLAENWGVVCERWIAQMRVQIDTYSALARDETLKGLAKLQRASKEYANSALTNTEEYRQQASIKLTEAQSFVLERFETAILVIQKQVPVVHEFLLEYNLDKIFTNIFEGIGRSVLWTGDLIGKLAAGRFCCAQNQIMGLGNQIYDFGLLAYNQIANLIQN</sequence>
<feature type="compositionally biased region" description="Basic residues" evidence="1">
    <location>
        <begin position="48"/>
        <end position="59"/>
    </location>
</feature>
<name>E4Y5B3_OIKDI</name>
<dbReference type="EMBL" id="FN654285">
    <property type="protein sequence ID" value="CBY43648.1"/>
    <property type="molecule type" value="Genomic_DNA"/>
</dbReference>
<gene>
    <name evidence="2" type="ORF">GSOID_T00018754001</name>
</gene>
<accession>E4Y5B3</accession>